<dbReference type="GO" id="GO:0003689">
    <property type="term" value="F:DNA clamp loader activity"/>
    <property type="evidence" value="ECO:0007669"/>
    <property type="project" value="TreeGrafter"/>
</dbReference>
<gene>
    <name evidence="5" type="ORF">LCGC14_0912710</name>
</gene>
<proteinExistence type="predicted"/>
<evidence type="ECO:0000256" key="2">
    <source>
        <dbReference type="ARBA" id="ARBA00022741"/>
    </source>
</evidence>
<dbReference type="GO" id="GO:0006261">
    <property type="term" value="P:DNA-templated DNA replication"/>
    <property type="evidence" value="ECO:0007669"/>
    <property type="project" value="TreeGrafter"/>
</dbReference>
<dbReference type="InterPro" id="IPR003593">
    <property type="entry name" value="AAA+_ATPase"/>
</dbReference>
<accession>A0A0F9RZW6</accession>
<dbReference type="InterPro" id="IPR050238">
    <property type="entry name" value="DNA_Rep/Repair_Clamp_Loader"/>
</dbReference>
<evidence type="ECO:0000256" key="3">
    <source>
        <dbReference type="ARBA" id="ARBA00022840"/>
    </source>
</evidence>
<dbReference type="InterPro" id="IPR027417">
    <property type="entry name" value="P-loop_NTPase"/>
</dbReference>
<dbReference type="PANTHER" id="PTHR11669">
    <property type="entry name" value="REPLICATION FACTOR C / DNA POLYMERASE III GAMMA-TAU SUBUNIT"/>
    <property type="match status" value="1"/>
</dbReference>
<sequence>MNLSIKYRPSCLDEVIGHKNLKKNLRSYLKTRNVPHLMLIGPPGLGKNCIAYAFASEYFDRRISLDTEEGDVDYKEFNASMDRGIDVVRDSIEDFARMNPSESDKLIIFLDEADSMTYAAQLALKSVVEKRERNCIFIFSLNNEDGIKVPALKSRCDKYHLKPPTNTEMAIWFDDICTQEGVGFEKSVGNKLVFDIVEHYKGDMRAMLIDCLEALIGFPNKDCITEEDLFKIYQEDTKSFAQLVFESGDMKKRFIDLWRKENFSVRKFLENLQELRDWKNSRVAAVVDANLRAGGSERLQMCYYFDVIGE</sequence>
<dbReference type="CDD" id="cd00009">
    <property type="entry name" value="AAA"/>
    <property type="match status" value="1"/>
</dbReference>
<name>A0A0F9RZW6_9ZZZZ</name>
<protein>
    <recommendedName>
        <fullName evidence="4">AAA+ ATPase domain-containing protein</fullName>
    </recommendedName>
</protein>
<dbReference type="SUPFAM" id="SSF52540">
    <property type="entry name" value="P-loop containing nucleoside triphosphate hydrolases"/>
    <property type="match status" value="1"/>
</dbReference>
<keyword evidence="1" id="KW-0235">DNA replication</keyword>
<dbReference type="InterPro" id="IPR003959">
    <property type="entry name" value="ATPase_AAA_core"/>
</dbReference>
<evidence type="ECO:0000313" key="5">
    <source>
        <dbReference type="EMBL" id="KKN22688.1"/>
    </source>
</evidence>
<organism evidence="5">
    <name type="scientific">marine sediment metagenome</name>
    <dbReference type="NCBI Taxonomy" id="412755"/>
    <lineage>
        <taxon>unclassified sequences</taxon>
        <taxon>metagenomes</taxon>
        <taxon>ecological metagenomes</taxon>
    </lineage>
</organism>
<dbReference type="GO" id="GO:0005663">
    <property type="term" value="C:DNA replication factor C complex"/>
    <property type="evidence" value="ECO:0007669"/>
    <property type="project" value="TreeGrafter"/>
</dbReference>
<dbReference type="SMART" id="SM00382">
    <property type="entry name" value="AAA"/>
    <property type="match status" value="1"/>
</dbReference>
<dbReference type="GO" id="GO:0016887">
    <property type="term" value="F:ATP hydrolysis activity"/>
    <property type="evidence" value="ECO:0007669"/>
    <property type="project" value="InterPro"/>
</dbReference>
<dbReference type="GO" id="GO:0006281">
    <property type="term" value="P:DNA repair"/>
    <property type="evidence" value="ECO:0007669"/>
    <property type="project" value="TreeGrafter"/>
</dbReference>
<dbReference type="EMBL" id="LAZR01003038">
    <property type="protein sequence ID" value="KKN22688.1"/>
    <property type="molecule type" value="Genomic_DNA"/>
</dbReference>
<evidence type="ECO:0000256" key="1">
    <source>
        <dbReference type="ARBA" id="ARBA00022705"/>
    </source>
</evidence>
<reference evidence="5" key="1">
    <citation type="journal article" date="2015" name="Nature">
        <title>Complex archaea that bridge the gap between prokaryotes and eukaryotes.</title>
        <authorList>
            <person name="Spang A."/>
            <person name="Saw J.H."/>
            <person name="Jorgensen S.L."/>
            <person name="Zaremba-Niedzwiedzka K."/>
            <person name="Martijn J."/>
            <person name="Lind A.E."/>
            <person name="van Eijk R."/>
            <person name="Schleper C."/>
            <person name="Guy L."/>
            <person name="Ettema T.J."/>
        </authorList>
    </citation>
    <scope>NUCLEOTIDE SEQUENCE</scope>
</reference>
<feature type="domain" description="AAA+ ATPase" evidence="4">
    <location>
        <begin position="33"/>
        <end position="164"/>
    </location>
</feature>
<dbReference type="PANTHER" id="PTHR11669:SF20">
    <property type="entry name" value="REPLICATION FACTOR C SUBUNIT 4"/>
    <property type="match status" value="1"/>
</dbReference>
<keyword evidence="2" id="KW-0547">Nucleotide-binding</keyword>
<dbReference type="Gene3D" id="3.40.50.300">
    <property type="entry name" value="P-loop containing nucleotide triphosphate hydrolases"/>
    <property type="match status" value="1"/>
</dbReference>
<keyword evidence="3" id="KW-0067">ATP-binding</keyword>
<dbReference type="GO" id="GO:0005524">
    <property type="term" value="F:ATP binding"/>
    <property type="evidence" value="ECO:0007669"/>
    <property type="project" value="UniProtKB-KW"/>
</dbReference>
<dbReference type="Pfam" id="PF00004">
    <property type="entry name" value="AAA"/>
    <property type="match status" value="1"/>
</dbReference>
<evidence type="ECO:0000259" key="4">
    <source>
        <dbReference type="SMART" id="SM00382"/>
    </source>
</evidence>
<dbReference type="AlphaFoldDB" id="A0A0F9RZW6"/>
<comment type="caution">
    <text evidence="5">The sequence shown here is derived from an EMBL/GenBank/DDBJ whole genome shotgun (WGS) entry which is preliminary data.</text>
</comment>